<organism evidence="2 3">
    <name type="scientific">Microdochium bolleyi</name>
    <dbReference type="NCBI Taxonomy" id="196109"/>
    <lineage>
        <taxon>Eukaryota</taxon>
        <taxon>Fungi</taxon>
        <taxon>Dikarya</taxon>
        <taxon>Ascomycota</taxon>
        <taxon>Pezizomycotina</taxon>
        <taxon>Sordariomycetes</taxon>
        <taxon>Xylariomycetidae</taxon>
        <taxon>Xylariales</taxon>
        <taxon>Microdochiaceae</taxon>
        <taxon>Microdochium</taxon>
    </lineage>
</organism>
<keyword evidence="1" id="KW-0732">Signal</keyword>
<proteinExistence type="predicted"/>
<name>A0A136J8L8_9PEZI</name>
<dbReference type="Proteomes" id="UP000070501">
    <property type="component" value="Unassembled WGS sequence"/>
</dbReference>
<protein>
    <recommendedName>
        <fullName evidence="4">Cyanovirin-N domain-containing protein</fullName>
    </recommendedName>
</protein>
<dbReference type="InParanoid" id="A0A136J8L8"/>
<evidence type="ECO:0008006" key="4">
    <source>
        <dbReference type="Google" id="ProtNLM"/>
    </source>
</evidence>
<feature type="chain" id="PRO_5007293541" description="Cyanovirin-N domain-containing protein" evidence="1">
    <location>
        <begin position="21"/>
        <end position="173"/>
    </location>
</feature>
<reference evidence="3" key="1">
    <citation type="submission" date="2016-02" db="EMBL/GenBank/DDBJ databases">
        <title>Draft genome sequence of Microdochium bolleyi, a fungal endophyte of beachgrass.</title>
        <authorList>
            <consortium name="DOE Joint Genome Institute"/>
            <person name="David A.S."/>
            <person name="May G."/>
            <person name="Haridas S."/>
            <person name="Lim J."/>
            <person name="Wang M."/>
            <person name="Labutti K."/>
            <person name="Lipzen A."/>
            <person name="Barry K."/>
            <person name="Grigoriev I.V."/>
        </authorList>
    </citation>
    <scope>NUCLEOTIDE SEQUENCE [LARGE SCALE GENOMIC DNA]</scope>
    <source>
        <strain evidence="3">J235TASD1</strain>
    </source>
</reference>
<evidence type="ECO:0000313" key="3">
    <source>
        <dbReference type="Proteomes" id="UP000070501"/>
    </source>
</evidence>
<accession>A0A136J8L8</accession>
<dbReference type="OrthoDB" id="5383526at2759"/>
<evidence type="ECO:0000313" key="2">
    <source>
        <dbReference type="EMBL" id="KXJ93520.1"/>
    </source>
</evidence>
<evidence type="ECO:0000256" key="1">
    <source>
        <dbReference type="SAM" id="SignalP"/>
    </source>
</evidence>
<dbReference type="AlphaFoldDB" id="A0A136J8L8"/>
<dbReference type="EMBL" id="KQ964248">
    <property type="protein sequence ID" value="KXJ93520.1"/>
    <property type="molecule type" value="Genomic_DNA"/>
</dbReference>
<gene>
    <name evidence="2" type="ORF">Micbo1qcDRAFT_203593</name>
</gene>
<feature type="signal peptide" evidence="1">
    <location>
        <begin position="1"/>
        <end position="20"/>
    </location>
</feature>
<sequence>MRFTQLTTGVLLSLAASAAAVDVELLFNGCTLGGSATCVGLQPDVCCQVPGNLKLWGVNFRAMPKEWNLDMRFHKGRSGDNQCGDIIINVDSRGSNFQCLGTWNGDGGGAGYGFLNWKRQEQPEQPCQRANLLTTEDGVVYDLDGMSDEQIVELVCHYLRKNMKWKHSKLMDD</sequence>
<keyword evidence="3" id="KW-1185">Reference proteome</keyword>